<dbReference type="PANTHER" id="PTHR30632">
    <property type="entry name" value="MOLYBDATE-BINDING PERIPLASMIC PROTEIN"/>
    <property type="match status" value="1"/>
</dbReference>
<keyword evidence="8" id="KW-0826">Tungsten</keyword>
<dbReference type="OrthoDB" id="9785015at2"/>
<keyword evidence="7" id="KW-0472">Membrane</keyword>
<dbReference type="eggNOG" id="COG0725">
    <property type="taxonomic scope" value="Bacteria"/>
</dbReference>
<gene>
    <name evidence="14" type="ordered locus">Tter_1319</name>
</gene>
<dbReference type="FunFam" id="3.40.190.10:FF:000030">
    <property type="entry name" value="Molybdate ABC transporter substrate-binding protein"/>
    <property type="match status" value="1"/>
</dbReference>
<evidence type="ECO:0000256" key="13">
    <source>
        <dbReference type="PIRSR" id="PIRSR004846-1"/>
    </source>
</evidence>
<dbReference type="Proteomes" id="UP000000323">
    <property type="component" value="Chromosome 1"/>
</dbReference>
<comment type="function">
    <text evidence="9">Involved in the transport of molybdenum into the cell. Part of the binding-protein-dependent transport system ModABCD.</text>
</comment>
<dbReference type="PROSITE" id="PS51257">
    <property type="entry name" value="PROKAR_LIPOPROTEIN"/>
    <property type="match status" value="1"/>
</dbReference>
<keyword evidence="4" id="KW-1003">Cell membrane</keyword>
<keyword evidence="6" id="KW-0732">Signal</keyword>
<dbReference type="STRING" id="525904.Tter_1319"/>
<dbReference type="Gene3D" id="3.40.190.10">
    <property type="entry name" value="Periplasmic binding protein-like II"/>
    <property type="match status" value="2"/>
</dbReference>
<keyword evidence="5 13" id="KW-0479">Metal-binding</keyword>
<reference evidence="15" key="1">
    <citation type="journal article" date="2010" name="Stand. Genomic Sci.">
        <title>Complete genome sequence of 'Thermobaculum terrenum' type strain (YNP1).</title>
        <authorList>
            <person name="Kiss H."/>
            <person name="Cleland D."/>
            <person name="Lapidus A."/>
            <person name="Lucas S."/>
            <person name="Glavina Del Rio T."/>
            <person name="Nolan M."/>
            <person name="Tice H."/>
            <person name="Han C."/>
            <person name="Goodwin L."/>
            <person name="Pitluck S."/>
            <person name="Liolios K."/>
            <person name="Ivanova N."/>
            <person name="Mavromatis K."/>
            <person name="Ovchinnikova G."/>
            <person name="Pati A."/>
            <person name="Chen A."/>
            <person name="Palaniappan K."/>
            <person name="Land M."/>
            <person name="Hauser L."/>
            <person name="Chang Y."/>
            <person name="Jeffries C."/>
            <person name="Lu M."/>
            <person name="Brettin T."/>
            <person name="Detter J."/>
            <person name="Goker M."/>
            <person name="Tindall B."/>
            <person name="Beck B."/>
            <person name="McDermott T."/>
            <person name="Woyke T."/>
            <person name="Bristow J."/>
            <person name="Eisen J."/>
            <person name="Markowitz V."/>
            <person name="Hugenholtz P."/>
            <person name="Kyrpides N."/>
            <person name="Klenk H."/>
            <person name="Cheng J."/>
        </authorList>
    </citation>
    <scope>NUCLEOTIDE SEQUENCE [LARGE SCALE GENOMIC DNA]</scope>
    <source>
        <strain evidence="15">ATCC BAA-798 / YNP1</strain>
    </source>
</reference>
<evidence type="ECO:0000256" key="10">
    <source>
        <dbReference type="ARBA" id="ARBA00062515"/>
    </source>
</evidence>
<dbReference type="CDD" id="cd13538">
    <property type="entry name" value="PBP2_ModA_like_1"/>
    <property type="match status" value="1"/>
</dbReference>
<dbReference type="InterPro" id="IPR050682">
    <property type="entry name" value="ModA/WtpA"/>
</dbReference>
<evidence type="ECO:0000256" key="12">
    <source>
        <dbReference type="ARBA" id="ARBA00078141"/>
    </source>
</evidence>
<evidence type="ECO:0000256" key="9">
    <source>
        <dbReference type="ARBA" id="ARBA00056002"/>
    </source>
</evidence>
<comment type="subunit">
    <text evidence="10">The complex is composed of two ATP-binding proteins (ModC), two transmembrane proteins (ModB) and a solute-binding protein (ModA).</text>
</comment>
<dbReference type="PIRSF" id="PIRSF004846">
    <property type="entry name" value="ModA"/>
    <property type="match status" value="1"/>
</dbReference>
<evidence type="ECO:0000256" key="5">
    <source>
        <dbReference type="ARBA" id="ARBA00022723"/>
    </source>
</evidence>
<sequence>MCSQLRYLLLSALLVLALGCGAGGIGSSSSGSQTLTVFAAASLTGAFTQIGKEFEAAHQGVKVVNSFAGSQDLVEQMHQGAPADVFASADGKNMQKAIDYGLVEKDSPRTFVRNHLVVVTPRDDQKVRSLEDLSAPGVKVVLASQEVPVGNYTMQFLDLASRDPQLGNDFKQKVLANVVSYEDNVKAVLQKVTLGEADAGVVYSSDATTAPRDKVSTIEIPDAYNVTASYPIAIVKNSKHGDLARQYVEFVLSARGQTILKQYGFIPAGKTK</sequence>
<dbReference type="RefSeq" id="WP_012875261.1">
    <property type="nucleotide sequence ID" value="NC_013525.1"/>
</dbReference>
<dbReference type="SUPFAM" id="SSF53850">
    <property type="entry name" value="Periplasmic binding protein-like II"/>
    <property type="match status" value="1"/>
</dbReference>
<dbReference type="Pfam" id="PF13531">
    <property type="entry name" value="SBP_bac_11"/>
    <property type="match status" value="1"/>
</dbReference>
<evidence type="ECO:0000313" key="15">
    <source>
        <dbReference type="Proteomes" id="UP000000323"/>
    </source>
</evidence>
<dbReference type="PANTHER" id="PTHR30632:SF0">
    <property type="entry name" value="SULFATE-BINDING PROTEIN"/>
    <property type="match status" value="1"/>
</dbReference>
<proteinExistence type="inferred from homology"/>
<name>D1CBR1_THET1</name>
<organism evidence="14 15">
    <name type="scientific">Thermobaculum terrenum (strain ATCC BAA-798 / CCMEE 7001 / YNP1)</name>
    <dbReference type="NCBI Taxonomy" id="525904"/>
    <lineage>
        <taxon>Bacteria</taxon>
        <taxon>Bacillati</taxon>
        <taxon>Chloroflexota</taxon>
        <taxon>Chloroflexia</taxon>
        <taxon>Candidatus Thermobaculales</taxon>
        <taxon>Candidatus Thermobaculaceae</taxon>
        <taxon>Thermobaculum</taxon>
    </lineage>
</organism>
<keyword evidence="3" id="KW-0813">Transport</keyword>
<dbReference type="InterPro" id="IPR005950">
    <property type="entry name" value="ModA"/>
</dbReference>
<accession>D1CBR1</accession>
<protein>
    <recommendedName>
        <fullName evidence="11">Molybdate-binding protein ModA</fullName>
    </recommendedName>
    <alternativeName>
        <fullName evidence="12">Molybdate/tungstate-binding protein ModA</fullName>
    </alternativeName>
</protein>
<dbReference type="EMBL" id="CP001825">
    <property type="protein sequence ID" value="ACZ42226.1"/>
    <property type="molecule type" value="Genomic_DNA"/>
</dbReference>
<evidence type="ECO:0000256" key="2">
    <source>
        <dbReference type="ARBA" id="ARBA00009175"/>
    </source>
</evidence>
<evidence type="ECO:0000256" key="7">
    <source>
        <dbReference type="ARBA" id="ARBA00023136"/>
    </source>
</evidence>
<dbReference type="GO" id="GO:0046872">
    <property type="term" value="F:metal ion binding"/>
    <property type="evidence" value="ECO:0007669"/>
    <property type="project" value="UniProtKB-KW"/>
</dbReference>
<evidence type="ECO:0000256" key="6">
    <source>
        <dbReference type="ARBA" id="ARBA00022729"/>
    </source>
</evidence>
<feature type="binding site" evidence="13">
    <location>
        <position position="42"/>
    </location>
    <ligand>
        <name>molybdate</name>
        <dbReference type="ChEBI" id="CHEBI:36264"/>
    </ligand>
</feature>
<dbReference type="GO" id="GO:0015689">
    <property type="term" value="P:molybdate ion transport"/>
    <property type="evidence" value="ECO:0007669"/>
    <property type="project" value="InterPro"/>
</dbReference>
<keyword evidence="13" id="KW-0500">Molybdenum</keyword>
<dbReference type="AlphaFoldDB" id="D1CBR1"/>
<keyword evidence="15" id="KW-1185">Reference proteome</keyword>
<feature type="binding site" evidence="13">
    <location>
        <position position="203"/>
    </location>
    <ligand>
        <name>molybdate</name>
        <dbReference type="ChEBI" id="CHEBI:36264"/>
    </ligand>
</feature>
<dbReference type="KEGG" id="ttr:Tter_1319"/>
<comment type="subcellular location">
    <subcellularLocation>
        <location evidence="1">Cell membrane</location>
    </subcellularLocation>
</comment>
<evidence type="ECO:0000256" key="11">
    <source>
        <dbReference type="ARBA" id="ARBA00073171"/>
    </source>
</evidence>
<feature type="binding site" evidence="13">
    <location>
        <position position="185"/>
    </location>
    <ligand>
        <name>molybdate</name>
        <dbReference type="ChEBI" id="CHEBI:36264"/>
    </ligand>
</feature>
<dbReference type="GO" id="GO:0030973">
    <property type="term" value="F:molybdate ion binding"/>
    <property type="evidence" value="ECO:0007669"/>
    <property type="project" value="TreeGrafter"/>
</dbReference>
<dbReference type="NCBIfam" id="TIGR01256">
    <property type="entry name" value="modA"/>
    <property type="match status" value="1"/>
</dbReference>
<evidence type="ECO:0000313" key="14">
    <source>
        <dbReference type="EMBL" id="ACZ42226.1"/>
    </source>
</evidence>
<evidence type="ECO:0000256" key="3">
    <source>
        <dbReference type="ARBA" id="ARBA00022448"/>
    </source>
</evidence>
<evidence type="ECO:0000256" key="4">
    <source>
        <dbReference type="ARBA" id="ARBA00022475"/>
    </source>
</evidence>
<comment type="similarity">
    <text evidence="2">Belongs to the bacterial solute-binding protein ModA family.</text>
</comment>
<dbReference type="HOGENOM" id="CLU_065520_0_0_0"/>
<evidence type="ECO:0000256" key="8">
    <source>
        <dbReference type="ARBA" id="ARBA00023245"/>
    </source>
</evidence>
<feature type="binding site" evidence="13">
    <location>
        <position position="70"/>
    </location>
    <ligand>
        <name>molybdate</name>
        <dbReference type="ChEBI" id="CHEBI:36264"/>
    </ligand>
</feature>
<evidence type="ECO:0000256" key="1">
    <source>
        <dbReference type="ARBA" id="ARBA00004236"/>
    </source>
</evidence>
<dbReference type="GO" id="GO:0005886">
    <property type="term" value="C:plasma membrane"/>
    <property type="evidence" value="ECO:0007669"/>
    <property type="project" value="UniProtKB-SubCell"/>
</dbReference>